<protein>
    <submittedName>
        <fullName evidence="2">Uncharacterized protein</fullName>
    </submittedName>
</protein>
<evidence type="ECO:0000313" key="3">
    <source>
        <dbReference type="Proteomes" id="UP001620626"/>
    </source>
</evidence>
<evidence type="ECO:0000313" key="2">
    <source>
        <dbReference type="EMBL" id="KAL3114310.1"/>
    </source>
</evidence>
<dbReference type="AlphaFoldDB" id="A0ABD2LI16"/>
<dbReference type="EMBL" id="JBICBT010000420">
    <property type="protein sequence ID" value="KAL3114310.1"/>
    <property type="molecule type" value="Genomic_DNA"/>
</dbReference>
<name>A0ABD2LI16_9BILA</name>
<sequence>MIDFGNPNGQWPLSGGTGLTAEEQMPISDAKIDLDKALIDPYQKNGRSNAQNANCGAESVTIGNQLNTLPKPVPNNAPKLGSKNATISKDASGTKATEE</sequence>
<organism evidence="2 3">
    <name type="scientific">Heterodera trifolii</name>
    <dbReference type="NCBI Taxonomy" id="157864"/>
    <lineage>
        <taxon>Eukaryota</taxon>
        <taxon>Metazoa</taxon>
        <taxon>Ecdysozoa</taxon>
        <taxon>Nematoda</taxon>
        <taxon>Chromadorea</taxon>
        <taxon>Rhabditida</taxon>
        <taxon>Tylenchina</taxon>
        <taxon>Tylenchomorpha</taxon>
        <taxon>Tylenchoidea</taxon>
        <taxon>Heteroderidae</taxon>
        <taxon>Heteroderinae</taxon>
        <taxon>Heterodera</taxon>
    </lineage>
</organism>
<proteinExistence type="predicted"/>
<reference evidence="2 3" key="1">
    <citation type="submission" date="2024-10" db="EMBL/GenBank/DDBJ databases">
        <authorList>
            <person name="Kim D."/>
        </authorList>
    </citation>
    <scope>NUCLEOTIDE SEQUENCE [LARGE SCALE GENOMIC DNA]</scope>
    <source>
        <strain evidence="2">BH-2024</strain>
    </source>
</reference>
<feature type="region of interest" description="Disordered" evidence="1">
    <location>
        <begin position="65"/>
        <end position="99"/>
    </location>
</feature>
<dbReference type="Proteomes" id="UP001620626">
    <property type="component" value="Unassembled WGS sequence"/>
</dbReference>
<gene>
    <name evidence="2" type="ORF">niasHT_011543</name>
</gene>
<feature type="region of interest" description="Disordered" evidence="1">
    <location>
        <begin position="1"/>
        <end position="22"/>
    </location>
</feature>
<keyword evidence="3" id="KW-1185">Reference proteome</keyword>
<accession>A0ABD2LI16</accession>
<comment type="caution">
    <text evidence="2">The sequence shown here is derived from an EMBL/GenBank/DDBJ whole genome shotgun (WGS) entry which is preliminary data.</text>
</comment>
<evidence type="ECO:0000256" key="1">
    <source>
        <dbReference type="SAM" id="MobiDB-lite"/>
    </source>
</evidence>
<feature type="compositionally biased region" description="Polar residues" evidence="1">
    <location>
        <begin position="83"/>
        <end position="99"/>
    </location>
</feature>